<protein>
    <recommendedName>
        <fullName evidence="2">F-box domain-containing protein</fullName>
    </recommendedName>
</protein>
<feature type="region of interest" description="Disordered" evidence="1">
    <location>
        <begin position="783"/>
        <end position="1215"/>
    </location>
</feature>
<feature type="region of interest" description="Disordered" evidence="1">
    <location>
        <begin position="189"/>
        <end position="218"/>
    </location>
</feature>
<name>A0ABN8IW23_9NEOP</name>
<dbReference type="InterPro" id="IPR047922">
    <property type="entry name" value="FBXL6_F-box"/>
</dbReference>
<dbReference type="PROSITE" id="PS50181">
    <property type="entry name" value="FBOX"/>
    <property type="match status" value="1"/>
</dbReference>
<feature type="compositionally biased region" description="Polar residues" evidence="1">
    <location>
        <begin position="189"/>
        <end position="202"/>
    </location>
</feature>
<evidence type="ECO:0000256" key="1">
    <source>
        <dbReference type="SAM" id="MobiDB-lite"/>
    </source>
</evidence>
<dbReference type="InterPro" id="IPR032675">
    <property type="entry name" value="LRR_dom_sf"/>
</dbReference>
<feature type="region of interest" description="Disordered" evidence="1">
    <location>
        <begin position="153"/>
        <end position="175"/>
    </location>
</feature>
<feature type="compositionally biased region" description="Basic residues" evidence="1">
    <location>
        <begin position="88"/>
        <end position="98"/>
    </location>
</feature>
<feature type="compositionally biased region" description="Low complexity" evidence="1">
    <location>
        <begin position="854"/>
        <end position="875"/>
    </location>
</feature>
<feature type="non-terminal residue" evidence="3">
    <location>
        <position position="1361"/>
    </location>
</feature>
<dbReference type="SMART" id="SM00367">
    <property type="entry name" value="LRR_CC"/>
    <property type="match status" value="4"/>
</dbReference>
<accession>A0ABN8IW23</accession>
<dbReference type="PANTHER" id="PTHR13318:SF193">
    <property type="entry name" value="F-BOX_LRR-REPEAT PROTEIN 16"/>
    <property type="match status" value="1"/>
</dbReference>
<feature type="compositionally biased region" description="Low complexity" evidence="1">
    <location>
        <begin position="1116"/>
        <end position="1131"/>
    </location>
</feature>
<dbReference type="CDD" id="cd22119">
    <property type="entry name" value="F-box_FBXL6"/>
    <property type="match status" value="1"/>
</dbReference>
<reference evidence="3" key="1">
    <citation type="submission" date="2022-03" db="EMBL/GenBank/DDBJ databases">
        <authorList>
            <person name="Martin H S."/>
        </authorList>
    </citation>
    <scope>NUCLEOTIDE SEQUENCE</scope>
</reference>
<dbReference type="SUPFAM" id="SSF52047">
    <property type="entry name" value="RNI-like"/>
    <property type="match status" value="1"/>
</dbReference>
<feature type="compositionally biased region" description="Basic and acidic residues" evidence="1">
    <location>
        <begin position="826"/>
        <end position="844"/>
    </location>
</feature>
<dbReference type="InterPro" id="IPR001810">
    <property type="entry name" value="F-box_dom"/>
</dbReference>
<dbReference type="Proteomes" id="UP000837857">
    <property type="component" value="Chromosome 5"/>
</dbReference>
<feature type="compositionally biased region" description="Polar residues" evidence="1">
    <location>
        <begin position="1022"/>
        <end position="1042"/>
    </location>
</feature>
<evidence type="ECO:0000313" key="3">
    <source>
        <dbReference type="EMBL" id="CAH2068516.1"/>
    </source>
</evidence>
<dbReference type="EMBL" id="OW152817">
    <property type="protein sequence ID" value="CAH2068516.1"/>
    <property type="molecule type" value="Genomic_DNA"/>
</dbReference>
<sequence length="1361" mass="150483">MSGRSSPVNGGYEVASVEPAMRLTVRKDLFPEERLSKISPVISSGEMLQEGLEGVSCVKLETDFEQSIDDIANQKLHVNNGAPPSPTRTRHRKHKQHSRRDADRSPVNGCLSSQKKKKKRYLREYHERNAKTNNIVPSQVKGGKNLYLVSSSECQNEEDDDEENSNESESSEDEVLKCSVKLPIINIQRQSGKPYSHELSQLSTKKNKSKESSKEKRTHIVMPCSGKPRSMIGICSSRSKKKSKKFEYTSTYQSQIVDNKTNIKLKIRRTSIHEMITPTPTSVADIGQRKSKKKRACTPEVSESSGEEYDPSRGDTAAAMSVAAPKPRLPRPKTRKINNNKTKREKTDKSRVSRDNNKSKDTGPQSPWARAMPEEILFKIFDYIVSSQGTVPSVIRLSKVCKLWHSVSCRPELWRNVDLAQYTNEKCKTDYKLVWLLENRLSQCQSLNIAQWKVCNISWVLACVADYCPRLVELSVAGWSRITPEQLYDLVQGLPKLQRLDLSLTSETGGSSTCLSASSVARVAENFGDRLTHLTLANNKFTALPQILTTVAAHCPNLEMLDISGAMATTHPAAVPLEALQKGCPKMRIFRAANAQLVLASATTSQQMEAEGWPCLEELSIAGEATAERVGEYRLGDEALARLVRGATRLRLLDLRGLQRLTDSGLVRVPAWDLQHLFLGGCNVLRQSSACLELICEKWSHSLLELDLSWASASRVLGDALAALAESPNSKLRILNLCGSAIFLEQLKKVLLKCTQLESVNLSSCRALPRGMKRLYTGKELQDLKDSLDPEKAKPKDDSDDNDKKVKTAKKEADSKSGSNTPKASPRKDVSENTSAKAERKSSEKSSPCVFQEPKSVSDASSNPSSNQSSLPSVNIKTVESSKEVRGTVTSFVNNKKSRTPTSNLSSPLAQSKPDSSSTPRSEPVKTDLGSPHFSPVRKPDSQVPNSPDVQLESIKSNNSWSLGQFKTTPTHKSEASPLNRLENHNTSKLKHSNVVEQCSPTTSVENKLSPETHNLKPDIKNPNSWNYSGGYSPMTRQDNQFSSQRSPYSAQPSPAQPSPYSTQPSPYSTQPSPYSSQPSPYSAQPSPDTSQIVKADLQKSGVWNTGNFSPMPKQHTPFSPHPSTHTSPDPGLGVKSDAFRNNCNKTPGQYSPMSRQDRMHHSPYSPRPSVDNVYSNKKSPGVGKYSPMMRPECHLPSPDRGHTSRPMLSGRPQDMYGRAVSKMSEMVQSIPPPEVPNSWGFGQVDNTPAGGIESLVWGSSAFGAEPTMQPRNVDNMPTMLNTPPPQTWSNLPSFDSGIRRPNEMNDPWTLGEFRVEPPHQAHNAFSDQNVNFDALSSHISQSHVLQSYLDDTYTEASRVD</sequence>
<proteinExistence type="predicted"/>
<organism evidence="3 4">
    <name type="scientific">Iphiclides podalirius</name>
    <name type="common">scarce swallowtail</name>
    <dbReference type="NCBI Taxonomy" id="110791"/>
    <lineage>
        <taxon>Eukaryota</taxon>
        <taxon>Metazoa</taxon>
        <taxon>Ecdysozoa</taxon>
        <taxon>Arthropoda</taxon>
        <taxon>Hexapoda</taxon>
        <taxon>Insecta</taxon>
        <taxon>Pterygota</taxon>
        <taxon>Neoptera</taxon>
        <taxon>Endopterygota</taxon>
        <taxon>Lepidoptera</taxon>
        <taxon>Glossata</taxon>
        <taxon>Ditrysia</taxon>
        <taxon>Papilionoidea</taxon>
        <taxon>Papilionidae</taxon>
        <taxon>Papilioninae</taxon>
        <taxon>Iphiclides</taxon>
    </lineage>
</organism>
<evidence type="ECO:0000313" key="4">
    <source>
        <dbReference type="Proteomes" id="UP000837857"/>
    </source>
</evidence>
<feature type="compositionally biased region" description="Basic and acidic residues" evidence="1">
    <location>
        <begin position="345"/>
        <end position="361"/>
    </location>
</feature>
<feature type="region of interest" description="Disordered" evidence="1">
    <location>
        <begin position="75"/>
        <end position="120"/>
    </location>
</feature>
<dbReference type="PANTHER" id="PTHR13318">
    <property type="entry name" value="PARTNER OF PAIRED, ISOFORM B-RELATED"/>
    <property type="match status" value="1"/>
</dbReference>
<feature type="compositionally biased region" description="Polar residues" evidence="1">
    <location>
        <begin position="1140"/>
        <end position="1155"/>
    </location>
</feature>
<feature type="compositionally biased region" description="Polar residues" evidence="1">
    <location>
        <begin position="943"/>
        <end position="971"/>
    </location>
</feature>
<feature type="region of interest" description="Disordered" evidence="1">
    <location>
        <begin position="278"/>
        <end position="368"/>
    </location>
</feature>
<feature type="domain" description="F-box" evidence="2">
    <location>
        <begin position="366"/>
        <end position="417"/>
    </location>
</feature>
<keyword evidence="4" id="KW-1185">Reference proteome</keyword>
<dbReference type="Gene3D" id="1.20.1280.50">
    <property type="match status" value="1"/>
</dbReference>
<dbReference type="Pfam" id="PF12937">
    <property type="entry name" value="F-box-like"/>
    <property type="match status" value="1"/>
</dbReference>
<gene>
    <name evidence="3" type="ORF">IPOD504_LOCUS14386</name>
</gene>
<feature type="compositionally biased region" description="Polar residues" evidence="1">
    <location>
        <begin position="888"/>
        <end position="921"/>
    </location>
</feature>
<dbReference type="Gene3D" id="3.80.10.10">
    <property type="entry name" value="Ribonuclease Inhibitor"/>
    <property type="match status" value="2"/>
</dbReference>
<feature type="compositionally biased region" description="Low complexity" evidence="1">
    <location>
        <begin position="1043"/>
        <end position="1088"/>
    </location>
</feature>
<feature type="compositionally biased region" description="Basic residues" evidence="1">
    <location>
        <begin position="328"/>
        <end position="344"/>
    </location>
</feature>
<feature type="compositionally biased region" description="Polar residues" evidence="1">
    <location>
        <begin position="995"/>
        <end position="1008"/>
    </location>
</feature>
<feature type="compositionally biased region" description="Basic and acidic residues" evidence="1">
    <location>
        <begin position="1009"/>
        <end position="1020"/>
    </location>
</feature>
<feature type="compositionally biased region" description="Basic and acidic residues" evidence="1">
    <location>
        <begin position="783"/>
        <end position="815"/>
    </location>
</feature>
<evidence type="ECO:0000259" key="2">
    <source>
        <dbReference type="PROSITE" id="PS50181"/>
    </source>
</evidence>
<feature type="compositionally biased region" description="Basic and acidic residues" evidence="1">
    <location>
        <begin position="1192"/>
        <end position="1203"/>
    </location>
</feature>
<feature type="compositionally biased region" description="Acidic residues" evidence="1">
    <location>
        <begin position="155"/>
        <end position="173"/>
    </location>
</feature>
<dbReference type="InterPro" id="IPR006553">
    <property type="entry name" value="Leu-rich_rpt_Cys-con_subtyp"/>
</dbReference>